<dbReference type="GO" id="GO:0046872">
    <property type="term" value="F:metal ion binding"/>
    <property type="evidence" value="ECO:0007669"/>
    <property type="project" value="UniProtKB-KW"/>
</dbReference>
<keyword evidence="1" id="KW-0519">Myristate</keyword>
<evidence type="ECO:0000256" key="6">
    <source>
        <dbReference type="ARBA" id="ARBA00023139"/>
    </source>
</evidence>
<dbReference type="SMART" id="SM00275">
    <property type="entry name" value="G_alpha"/>
    <property type="match status" value="1"/>
</dbReference>
<dbReference type="PROSITE" id="PS51882">
    <property type="entry name" value="G_ALPHA"/>
    <property type="match status" value="1"/>
</dbReference>
<dbReference type="CDD" id="cd00066">
    <property type="entry name" value="G-alpha"/>
    <property type="match status" value="1"/>
</dbReference>
<dbReference type="GO" id="GO:0005834">
    <property type="term" value="C:heterotrimeric G-protein complex"/>
    <property type="evidence" value="ECO:0007669"/>
    <property type="project" value="InterPro"/>
</dbReference>
<dbReference type="GO" id="GO:0005525">
    <property type="term" value="F:GTP binding"/>
    <property type="evidence" value="ECO:0007669"/>
    <property type="project" value="UniProtKB-KW"/>
</dbReference>
<evidence type="ECO:0000256" key="3">
    <source>
        <dbReference type="ARBA" id="ARBA00022741"/>
    </source>
</evidence>
<dbReference type="Pfam" id="PF00503">
    <property type="entry name" value="G-alpha"/>
    <property type="match status" value="1"/>
</dbReference>
<proteinExistence type="predicted"/>
<evidence type="ECO:0000256" key="1">
    <source>
        <dbReference type="ARBA" id="ARBA00022707"/>
    </source>
</evidence>
<keyword evidence="2" id="KW-0479">Metal-binding</keyword>
<organism evidence="10 11">
    <name type="scientific">Leucocoprinus birnbaumii</name>
    <dbReference type="NCBI Taxonomy" id="56174"/>
    <lineage>
        <taxon>Eukaryota</taxon>
        <taxon>Fungi</taxon>
        <taxon>Dikarya</taxon>
        <taxon>Basidiomycota</taxon>
        <taxon>Agaricomycotina</taxon>
        <taxon>Agaricomycetes</taxon>
        <taxon>Agaricomycetidae</taxon>
        <taxon>Agaricales</taxon>
        <taxon>Agaricineae</taxon>
        <taxon>Agaricaceae</taxon>
        <taxon>Leucocoprinus</taxon>
    </lineage>
</organism>
<dbReference type="Gene3D" id="3.40.50.300">
    <property type="entry name" value="P-loop containing nucleotide triphosphate hydrolases"/>
    <property type="match status" value="1"/>
</dbReference>
<dbReference type="FunFam" id="3.40.50.300:FF:003800">
    <property type="entry name" value="Guanine nucleotide-binding protein G(k) subunit alpha"/>
    <property type="match status" value="1"/>
</dbReference>
<comment type="caution">
    <text evidence="10">The sequence shown here is derived from an EMBL/GenBank/DDBJ whole genome shotgun (WGS) entry which is preliminary data.</text>
</comment>
<gene>
    <name evidence="10" type="ORF">NP233_g11345</name>
</gene>
<evidence type="ECO:0000313" key="11">
    <source>
        <dbReference type="Proteomes" id="UP001213000"/>
    </source>
</evidence>
<dbReference type="PANTHER" id="PTHR10218">
    <property type="entry name" value="GTP-BINDING PROTEIN ALPHA SUBUNIT"/>
    <property type="match status" value="1"/>
</dbReference>
<keyword evidence="8" id="KW-0449">Lipoprotein</keyword>
<evidence type="ECO:0000256" key="4">
    <source>
        <dbReference type="ARBA" id="ARBA00022842"/>
    </source>
</evidence>
<evidence type="ECO:0000256" key="7">
    <source>
        <dbReference type="ARBA" id="ARBA00023224"/>
    </source>
</evidence>
<dbReference type="PRINTS" id="PR01241">
    <property type="entry name" value="GPROTEINAFNG"/>
</dbReference>
<keyword evidence="6" id="KW-0564">Palmitate</keyword>
<keyword evidence="3" id="KW-0547">Nucleotide-binding</keyword>
<dbReference type="SUPFAM" id="SSF52540">
    <property type="entry name" value="P-loop containing nucleoside triphosphate hydrolases"/>
    <property type="match status" value="1"/>
</dbReference>
<dbReference type="GO" id="GO:0001664">
    <property type="term" value="F:G protein-coupled receptor binding"/>
    <property type="evidence" value="ECO:0007669"/>
    <property type="project" value="InterPro"/>
</dbReference>
<dbReference type="GO" id="GO:0007189">
    <property type="term" value="P:adenylate cyclase-activating G protein-coupled receptor signaling pathway"/>
    <property type="evidence" value="ECO:0007669"/>
    <property type="project" value="TreeGrafter"/>
</dbReference>
<evidence type="ECO:0000256" key="5">
    <source>
        <dbReference type="ARBA" id="ARBA00023134"/>
    </source>
</evidence>
<dbReference type="InterPro" id="IPR002975">
    <property type="entry name" value="Fungi_Gprotein_alpha"/>
</dbReference>
<keyword evidence="11" id="KW-1185">Reference proteome</keyword>
<evidence type="ECO:0000313" key="10">
    <source>
        <dbReference type="EMBL" id="KAJ3559122.1"/>
    </source>
</evidence>
<evidence type="ECO:0000256" key="9">
    <source>
        <dbReference type="SAM" id="MobiDB-lite"/>
    </source>
</evidence>
<evidence type="ECO:0000256" key="2">
    <source>
        <dbReference type="ARBA" id="ARBA00022723"/>
    </source>
</evidence>
<dbReference type="GO" id="GO:0005737">
    <property type="term" value="C:cytoplasm"/>
    <property type="evidence" value="ECO:0007669"/>
    <property type="project" value="TreeGrafter"/>
</dbReference>
<accession>A0AAD5VIM9</accession>
<dbReference type="InterPro" id="IPR027417">
    <property type="entry name" value="P-loop_NTPase"/>
</dbReference>
<dbReference type="GO" id="GO:0003924">
    <property type="term" value="F:GTPase activity"/>
    <property type="evidence" value="ECO:0007669"/>
    <property type="project" value="InterPro"/>
</dbReference>
<dbReference type="SUPFAM" id="SSF47895">
    <property type="entry name" value="Transducin (alpha subunit), insertion domain"/>
    <property type="match status" value="1"/>
</dbReference>
<keyword evidence="7" id="KW-0807">Transducer</keyword>
<feature type="region of interest" description="Disordered" evidence="9">
    <location>
        <begin position="1"/>
        <end position="25"/>
    </location>
</feature>
<feature type="compositionally biased region" description="Basic and acidic residues" evidence="9">
    <location>
        <begin position="16"/>
        <end position="25"/>
    </location>
</feature>
<keyword evidence="5" id="KW-0342">GTP-binding</keyword>
<dbReference type="GO" id="GO:0031683">
    <property type="term" value="F:G-protein beta/gamma-subunit complex binding"/>
    <property type="evidence" value="ECO:0007669"/>
    <property type="project" value="InterPro"/>
</dbReference>
<name>A0AAD5VIM9_9AGAR</name>
<sequence>MGAFTSLLKHQHGQHHARESSEESNRWLEEDNKRLRRECKVLLLGSESSGKDAILTQMKIDLQGGLTKEQLLEYRSAVYWTVIESTCSVIKYMRSAGIECNEPSNTRLMGRILESEVGSDGASDLCLSPELAEAILRFFRDPVVTLVLEDYMSHVYHMESAEYFLKNIIRISSSGYIPTEEDALRTRERKEGVTDTPFNVGQLLIRVYNISGQRAERKKWIHCFASVTSIIFCAALSDYHQDGTLEHRSQNRMRTTLVLFDSVINSRWFTCTSIILVLTKFEEFKAKLSRVPLSRYFEEYTGGADLNKAAKYILWKFMQVNRARLSVYPHLAQTNLKIDTRLIFAAVKETILQNALKDAGRL</sequence>
<dbReference type="Proteomes" id="UP001213000">
    <property type="component" value="Unassembled WGS sequence"/>
</dbReference>
<dbReference type="InterPro" id="IPR001019">
    <property type="entry name" value="Gprotein_alpha_su"/>
</dbReference>
<dbReference type="InterPro" id="IPR011025">
    <property type="entry name" value="GproteinA_insert"/>
</dbReference>
<dbReference type="AlphaFoldDB" id="A0AAD5VIM9"/>
<dbReference type="EMBL" id="JANIEX010001336">
    <property type="protein sequence ID" value="KAJ3559122.1"/>
    <property type="molecule type" value="Genomic_DNA"/>
</dbReference>
<protein>
    <submittedName>
        <fullName evidence="10">Uncharacterized protein</fullName>
    </submittedName>
</protein>
<dbReference type="Gene3D" id="1.10.400.10">
    <property type="entry name" value="GI Alpha 1, domain 2-like"/>
    <property type="match status" value="1"/>
</dbReference>
<reference evidence="10" key="1">
    <citation type="submission" date="2022-07" db="EMBL/GenBank/DDBJ databases">
        <title>Genome Sequence of Leucocoprinus birnbaumii.</title>
        <authorList>
            <person name="Buettner E."/>
        </authorList>
    </citation>
    <scope>NUCLEOTIDE SEQUENCE</scope>
    <source>
        <strain evidence="10">VT141</strain>
    </source>
</reference>
<evidence type="ECO:0000256" key="8">
    <source>
        <dbReference type="ARBA" id="ARBA00023288"/>
    </source>
</evidence>
<dbReference type="PANTHER" id="PTHR10218:SF369">
    <property type="entry name" value="GUANINE NUCLEOTIDE-BINDING PROTEIN ALPHA-2 SUBUNIT"/>
    <property type="match status" value="1"/>
</dbReference>
<keyword evidence="4" id="KW-0460">Magnesium</keyword>
<dbReference type="PRINTS" id="PR00318">
    <property type="entry name" value="GPROTEINA"/>
</dbReference>